<comment type="caution">
    <text evidence="14">The sequence shown here is derived from an EMBL/GenBank/DDBJ whole genome shotgun (WGS) entry which is preliminary data.</text>
</comment>
<organism evidence="14 15">
    <name type="scientific">Criibacterium bergeronii</name>
    <dbReference type="NCBI Taxonomy" id="1871336"/>
    <lineage>
        <taxon>Bacteria</taxon>
        <taxon>Bacillati</taxon>
        <taxon>Bacillota</taxon>
        <taxon>Clostridia</taxon>
        <taxon>Peptostreptococcales</taxon>
        <taxon>Filifactoraceae</taxon>
        <taxon>Criibacterium</taxon>
    </lineage>
</organism>
<dbReference type="Pfam" id="PF13361">
    <property type="entry name" value="UvrD_C"/>
    <property type="match status" value="1"/>
</dbReference>
<keyword evidence="5 11" id="KW-0067">ATP-binding</keyword>
<protein>
    <recommendedName>
        <fullName evidence="9">DNA 3'-5' helicase</fullName>
        <ecNumber evidence="9">5.6.2.4</ecNumber>
    </recommendedName>
</protein>
<sequence length="727" mass="82957">MNLSNLNEMQQQAVLKTQGPLLILAGAGSGKTRVITTRIAYLIEQGVAPVNILAITFTNKAAKEMGSRVEDLIGNKAKFIQISTFHSFCSKILRRESEVIDYSNNFTIYDTSDKMSLIKTIMDTMGIDKKMLDASTVARKISAAKDELISPDDYIEKYNYETIGGTIGTIYKKYNHELQKNNAMDFDDLIYNTVFIFKNFPNILKKYQEQYKYIMVDEYQDTNYGQYILVNLLSKLHKNICVVGDDDQSIYGWRGADVKNILDFEKDYENVTVIKLEQNYRSSSNIIDAAKKVIKNNGMRKDKSIWTSSSSGEKIQVVELENDIKEADYVASQIEIQKHEHNLKYTDFAILYRANSLSRKFEEALSLHGIPYRVFGGLKFFDRMEVKDLIAYLKIIDNPDDDISLKRIINVPKRSIGAKSVEKLENYASQQNISLYDALQDAKEILGNTKAQKSIAVFYEIIEQLKKYAISMPTSELFEKLIEVTGYTLEYEQIKSPENNARLDNIGELKSLISEYEKAATDPTLRIFLQEAVLSTDMDTSDGQNDYVSLMTMHSAKGLEFDTVFVGATEEGIFPSSRSVMDQIKIEEERRLFYVAITRAKRRLYITRANRRMFYGQTNYNMKSRFLDEIGEEFAQQISEVDKNPYLSSEAEAVHKFASENSSLTDFYMNKYGMNRAQQKTLKTGAKVSHEKFGKGMIVGITGGKYSVLFDKIGIKIVQNANELTVM</sequence>
<keyword evidence="2 11" id="KW-0547">Nucleotide-binding</keyword>
<dbReference type="PROSITE" id="PS51198">
    <property type="entry name" value="UVRD_HELICASE_ATP_BIND"/>
    <property type="match status" value="1"/>
</dbReference>
<dbReference type="PANTHER" id="PTHR11070">
    <property type="entry name" value="UVRD / RECB / PCRA DNA HELICASE FAMILY MEMBER"/>
    <property type="match status" value="1"/>
</dbReference>
<evidence type="ECO:0000256" key="2">
    <source>
        <dbReference type="ARBA" id="ARBA00022741"/>
    </source>
</evidence>
<evidence type="ECO:0000256" key="6">
    <source>
        <dbReference type="ARBA" id="ARBA00023125"/>
    </source>
</evidence>
<proteinExistence type="inferred from homology"/>
<dbReference type="PROSITE" id="PS51217">
    <property type="entry name" value="UVRD_HELICASE_CTER"/>
    <property type="match status" value="1"/>
</dbReference>
<dbReference type="GO" id="GO:0033202">
    <property type="term" value="C:DNA helicase complex"/>
    <property type="evidence" value="ECO:0007669"/>
    <property type="project" value="TreeGrafter"/>
</dbReference>
<dbReference type="GO" id="GO:0005524">
    <property type="term" value="F:ATP binding"/>
    <property type="evidence" value="ECO:0007669"/>
    <property type="project" value="UniProtKB-UniRule"/>
</dbReference>
<evidence type="ECO:0000256" key="11">
    <source>
        <dbReference type="PROSITE-ProRule" id="PRU00560"/>
    </source>
</evidence>
<dbReference type="GO" id="GO:0003677">
    <property type="term" value="F:DNA binding"/>
    <property type="evidence" value="ECO:0007669"/>
    <property type="project" value="UniProtKB-KW"/>
</dbReference>
<evidence type="ECO:0000256" key="1">
    <source>
        <dbReference type="ARBA" id="ARBA00009922"/>
    </source>
</evidence>
<dbReference type="InterPro" id="IPR027417">
    <property type="entry name" value="P-loop_NTPase"/>
</dbReference>
<evidence type="ECO:0000313" key="15">
    <source>
        <dbReference type="Proteomes" id="UP000093352"/>
    </source>
</evidence>
<dbReference type="GO" id="GO:0043138">
    <property type="term" value="F:3'-5' DNA helicase activity"/>
    <property type="evidence" value="ECO:0007669"/>
    <property type="project" value="UniProtKB-EC"/>
</dbReference>
<dbReference type="EMBL" id="MBEW02000034">
    <property type="protein sequence ID" value="RDY20486.1"/>
    <property type="molecule type" value="Genomic_DNA"/>
</dbReference>
<dbReference type="InterPro" id="IPR000212">
    <property type="entry name" value="DNA_helicase_UvrD/REP"/>
</dbReference>
<dbReference type="Gene3D" id="1.10.10.160">
    <property type="match status" value="1"/>
</dbReference>
<evidence type="ECO:0000313" key="14">
    <source>
        <dbReference type="EMBL" id="RDY20486.1"/>
    </source>
</evidence>
<dbReference type="Gene3D" id="3.40.50.300">
    <property type="entry name" value="P-loop containing nucleotide triphosphate hydrolases"/>
    <property type="match status" value="2"/>
</dbReference>
<dbReference type="GO" id="GO:0000725">
    <property type="term" value="P:recombinational repair"/>
    <property type="evidence" value="ECO:0007669"/>
    <property type="project" value="TreeGrafter"/>
</dbReference>
<dbReference type="CDD" id="cd18807">
    <property type="entry name" value="SF1_C_UvrD"/>
    <property type="match status" value="1"/>
</dbReference>
<evidence type="ECO:0000259" key="12">
    <source>
        <dbReference type="PROSITE" id="PS51198"/>
    </source>
</evidence>
<feature type="domain" description="UvrD-like helicase C-terminal" evidence="13">
    <location>
        <begin position="284"/>
        <end position="558"/>
    </location>
</feature>
<keyword evidence="3 11" id="KW-0378">Hydrolase</keyword>
<dbReference type="EC" id="5.6.2.4" evidence="9"/>
<dbReference type="Proteomes" id="UP000093352">
    <property type="component" value="Unassembled WGS sequence"/>
</dbReference>
<dbReference type="Gene3D" id="1.10.486.10">
    <property type="entry name" value="PCRA, domain 4"/>
    <property type="match status" value="1"/>
</dbReference>
<dbReference type="CDD" id="cd17932">
    <property type="entry name" value="DEXQc_UvrD"/>
    <property type="match status" value="1"/>
</dbReference>
<dbReference type="GO" id="GO:0016887">
    <property type="term" value="F:ATP hydrolysis activity"/>
    <property type="evidence" value="ECO:0007669"/>
    <property type="project" value="RHEA"/>
</dbReference>
<dbReference type="InterPro" id="IPR014016">
    <property type="entry name" value="UvrD-like_ATP-bd"/>
</dbReference>
<dbReference type="STRING" id="1871336.BBG48_02175"/>
<dbReference type="InterPro" id="IPR014017">
    <property type="entry name" value="DNA_helicase_UvrD-like_C"/>
</dbReference>
<dbReference type="FunFam" id="1.10.486.10:FF:000003">
    <property type="entry name" value="ATP-dependent DNA helicase"/>
    <property type="match status" value="1"/>
</dbReference>
<keyword evidence="15" id="KW-1185">Reference proteome</keyword>
<keyword evidence="6" id="KW-0238">DNA-binding</keyword>
<dbReference type="Pfam" id="PF00580">
    <property type="entry name" value="UvrD-helicase"/>
    <property type="match status" value="1"/>
</dbReference>
<dbReference type="InterPro" id="IPR013986">
    <property type="entry name" value="DExx_box_DNA_helicase_dom_sf"/>
</dbReference>
<evidence type="ECO:0000259" key="13">
    <source>
        <dbReference type="PROSITE" id="PS51217"/>
    </source>
</evidence>
<reference evidence="14 15" key="1">
    <citation type="journal article" date="2016" name="Genome Announc.">
        <title>Draft Genome Sequence of Criibacterium bergeronii gen. nov., sp. nov., Strain CCRI-22567T, Isolated from a Vaginal Sample from a Woman with Bacterial Vaginosis.</title>
        <authorList>
            <person name="Maheux A.F."/>
            <person name="Berube E."/>
            <person name="Boudreau D.K."/>
            <person name="Raymond F."/>
            <person name="Corbeil J."/>
            <person name="Roy P.H."/>
            <person name="Boissinot M."/>
            <person name="Omar R.F."/>
        </authorList>
    </citation>
    <scope>NUCLEOTIDE SEQUENCE [LARGE SCALE GENOMIC DNA]</scope>
    <source>
        <strain evidence="14 15">CCRI-22567</strain>
    </source>
</reference>
<keyword evidence="7" id="KW-0413">Isomerase</keyword>
<comment type="similarity">
    <text evidence="1">Belongs to the helicase family. UvrD subfamily.</text>
</comment>
<dbReference type="GO" id="GO:0005829">
    <property type="term" value="C:cytosol"/>
    <property type="evidence" value="ECO:0007669"/>
    <property type="project" value="TreeGrafter"/>
</dbReference>
<feature type="binding site" evidence="11">
    <location>
        <begin position="25"/>
        <end position="32"/>
    </location>
    <ligand>
        <name>ATP</name>
        <dbReference type="ChEBI" id="CHEBI:30616"/>
    </ligand>
</feature>
<dbReference type="RefSeq" id="WP_068912424.1">
    <property type="nucleotide sequence ID" value="NZ_MBEW02000034.1"/>
</dbReference>
<comment type="catalytic activity">
    <reaction evidence="8">
        <text>Couples ATP hydrolysis with the unwinding of duplex DNA by translocating in the 3'-5' direction.</text>
        <dbReference type="EC" id="5.6.2.4"/>
    </reaction>
</comment>
<evidence type="ECO:0000256" key="9">
    <source>
        <dbReference type="ARBA" id="ARBA00034808"/>
    </source>
</evidence>
<evidence type="ECO:0000256" key="4">
    <source>
        <dbReference type="ARBA" id="ARBA00022806"/>
    </source>
</evidence>
<dbReference type="SUPFAM" id="SSF52540">
    <property type="entry name" value="P-loop containing nucleoside triphosphate hydrolases"/>
    <property type="match status" value="1"/>
</dbReference>
<evidence type="ECO:0000256" key="10">
    <source>
        <dbReference type="ARBA" id="ARBA00048988"/>
    </source>
</evidence>
<evidence type="ECO:0000256" key="3">
    <source>
        <dbReference type="ARBA" id="ARBA00022801"/>
    </source>
</evidence>
<keyword evidence="4 11" id="KW-0347">Helicase</keyword>
<dbReference type="AlphaFoldDB" id="A0A371IJ30"/>
<name>A0A371IJ30_9FIRM</name>
<accession>A0A371IJ30</accession>
<comment type="catalytic activity">
    <reaction evidence="10">
        <text>ATP + H2O = ADP + phosphate + H(+)</text>
        <dbReference type="Rhea" id="RHEA:13065"/>
        <dbReference type="ChEBI" id="CHEBI:15377"/>
        <dbReference type="ChEBI" id="CHEBI:15378"/>
        <dbReference type="ChEBI" id="CHEBI:30616"/>
        <dbReference type="ChEBI" id="CHEBI:43474"/>
        <dbReference type="ChEBI" id="CHEBI:456216"/>
        <dbReference type="EC" id="5.6.2.4"/>
    </reaction>
</comment>
<gene>
    <name evidence="14" type="ORF">BBG48_009800</name>
</gene>
<evidence type="ECO:0000256" key="8">
    <source>
        <dbReference type="ARBA" id="ARBA00034617"/>
    </source>
</evidence>
<dbReference type="PANTHER" id="PTHR11070:SF2">
    <property type="entry name" value="ATP-DEPENDENT DNA HELICASE SRS2"/>
    <property type="match status" value="1"/>
</dbReference>
<evidence type="ECO:0000256" key="7">
    <source>
        <dbReference type="ARBA" id="ARBA00023235"/>
    </source>
</evidence>
<feature type="domain" description="UvrD-like helicase ATP-binding" evidence="12">
    <location>
        <begin position="4"/>
        <end position="283"/>
    </location>
</feature>
<evidence type="ECO:0000256" key="5">
    <source>
        <dbReference type="ARBA" id="ARBA00022840"/>
    </source>
</evidence>